<accession>A0AAF0YAS0</accession>
<organism evidence="2 3">
    <name type="scientific">Vanrija pseudolonga</name>
    <dbReference type="NCBI Taxonomy" id="143232"/>
    <lineage>
        <taxon>Eukaryota</taxon>
        <taxon>Fungi</taxon>
        <taxon>Dikarya</taxon>
        <taxon>Basidiomycota</taxon>
        <taxon>Agaricomycotina</taxon>
        <taxon>Tremellomycetes</taxon>
        <taxon>Trichosporonales</taxon>
        <taxon>Trichosporonaceae</taxon>
        <taxon>Vanrija</taxon>
    </lineage>
</organism>
<name>A0AAF0YAS0_9TREE</name>
<proteinExistence type="predicted"/>
<dbReference type="PANTHER" id="PTHR15503:SF22">
    <property type="entry name" value="TRANSPOSON TY3-I GAG POLYPROTEIN"/>
    <property type="match status" value="1"/>
</dbReference>
<dbReference type="PANTHER" id="PTHR15503">
    <property type="entry name" value="LDOC1 RELATED"/>
    <property type="match status" value="1"/>
</dbReference>
<keyword evidence="3" id="KW-1185">Reference proteome</keyword>
<dbReference type="GeneID" id="87809883"/>
<evidence type="ECO:0000313" key="3">
    <source>
        <dbReference type="Proteomes" id="UP000827549"/>
    </source>
</evidence>
<dbReference type="RefSeq" id="XP_062629211.1">
    <property type="nucleotide sequence ID" value="XM_062773227.1"/>
</dbReference>
<sequence>MSDSDSDFDSVPKTFGGQKKKIGPFLAELERTFKHQPETFPSDRAKVIFATSHLRGGALEWAMHREDHSDSYEQFVEDLRAKYGDPDPCATAFQQLKKLKQNSTALHYRTRFENYAREVDWNDDKEPGKKNKWFYRGLNSDIKDALVQIDWDWNDDYDKFADQVCRLDSRMRARRLSRSG</sequence>
<dbReference type="EMBL" id="CP086718">
    <property type="protein sequence ID" value="WOO83185.1"/>
    <property type="molecule type" value="Genomic_DNA"/>
</dbReference>
<protein>
    <submittedName>
        <fullName evidence="2">Retrotransposon-derived protein PEG10</fullName>
    </submittedName>
</protein>
<dbReference type="Proteomes" id="UP000827549">
    <property type="component" value="Chromosome 5"/>
</dbReference>
<dbReference type="AlphaFoldDB" id="A0AAF0YAS0"/>
<evidence type="ECO:0000259" key="1">
    <source>
        <dbReference type="Pfam" id="PF19259"/>
    </source>
</evidence>
<evidence type="ECO:0000313" key="2">
    <source>
        <dbReference type="EMBL" id="WOO83185.1"/>
    </source>
</evidence>
<dbReference type="InterPro" id="IPR032567">
    <property type="entry name" value="RTL1-rel"/>
</dbReference>
<gene>
    <name evidence="2" type="primary">PEG10</name>
    <name evidence="2" type="ORF">LOC62_05G006707</name>
</gene>
<feature type="domain" description="Ty3 transposon capsid-like protein" evidence="1">
    <location>
        <begin position="11"/>
        <end position="118"/>
    </location>
</feature>
<reference evidence="2" key="1">
    <citation type="submission" date="2023-10" db="EMBL/GenBank/DDBJ databases">
        <authorList>
            <person name="Noh H."/>
        </authorList>
    </citation>
    <scope>NUCLEOTIDE SEQUENCE</scope>
    <source>
        <strain evidence="2">DUCC4014</strain>
    </source>
</reference>
<dbReference type="InterPro" id="IPR045358">
    <property type="entry name" value="Ty3_capsid"/>
</dbReference>
<dbReference type="Pfam" id="PF19259">
    <property type="entry name" value="Ty3_capsid"/>
    <property type="match status" value="1"/>
</dbReference>